<accession>M0DWB0</accession>
<dbReference type="InterPro" id="IPR036928">
    <property type="entry name" value="AS_sf"/>
</dbReference>
<feature type="domain" description="Amidase" evidence="1">
    <location>
        <begin position="3"/>
        <end position="41"/>
    </location>
</feature>
<protein>
    <submittedName>
        <fullName evidence="2">Amidase</fullName>
    </submittedName>
</protein>
<dbReference type="Proteomes" id="UP000011514">
    <property type="component" value="Unassembled WGS sequence"/>
</dbReference>
<comment type="caution">
    <text evidence="2">The sequence shown here is derived from an EMBL/GenBank/DDBJ whole genome shotgun (WGS) entry which is preliminary data.</text>
</comment>
<dbReference type="Gene3D" id="3.90.1300.10">
    <property type="entry name" value="Amidase signature (AS) domain"/>
    <property type="match status" value="1"/>
</dbReference>
<dbReference type="Pfam" id="PF01425">
    <property type="entry name" value="Amidase"/>
    <property type="match status" value="1"/>
</dbReference>
<evidence type="ECO:0000313" key="3">
    <source>
        <dbReference type="Proteomes" id="UP000011514"/>
    </source>
</evidence>
<name>M0DWB0_9EURY</name>
<dbReference type="SUPFAM" id="SSF75304">
    <property type="entry name" value="Amidase signature (AS) enzymes"/>
    <property type="match status" value="1"/>
</dbReference>
<dbReference type="AlphaFoldDB" id="M0DWB0"/>
<dbReference type="InterPro" id="IPR023631">
    <property type="entry name" value="Amidase_dom"/>
</dbReference>
<proteinExistence type="predicted"/>
<evidence type="ECO:0000313" key="2">
    <source>
        <dbReference type="EMBL" id="ELZ39093.1"/>
    </source>
</evidence>
<keyword evidence="3" id="KW-1185">Reference proteome</keyword>
<dbReference type="EMBL" id="AOJE01000043">
    <property type="protein sequence ID" value="ELZ39093.1"/>
    <property type="molecule type" value="Genomic_DNA"/>
</dbReference>
<reference evidence="2 3" key="1">
    <citation type="journal article" date="2014" name="PLoS Genet.">
        <title>Phylogenetically driven sequencing of extremely halophilic archaea reveals strategies for static and dynamic osmo-response.</title>
        <authorList>
            <person name="Becker E.A."/>
            <person name="Seitzer P.M."/>
            <person name="Tritt A."/>
            <person name="Larsen D."/>
            <person name="Krusor M."/>
            <person name="Yao A.I."/>
            <person name="Wu D."/>
            <person name="Madern D."/>
            <person name="Eisen J.A."/>
            <person name="Darling A.E."/>
            <person name="Facciotti M.T."/>
        </authorList>
    </citation>
    <scope>NUCLEOTIDE SEQUENCE [LARGE SCALE GENOMIC DNA]</scope>
    <source>
        <strain evidence="2 3">DSM 1137</strain>
    </source>
</reference>
<dbReference type="STRING" id="1227484.C471_08975"/>
<dbReference type="eggNOG" id="arCOG01717">
    <property type="taxonomic scope" value="Archaea"/>
</dbReference>
<evidence type="ECO:0000259" key="1">
    <source>
        <dbReference type="Pfam" id="PF01425"/>
    </source>
</evidence>
<organism evidence="2 3">
    <name type="scientific">Halorubrum saccharovorum DSM 1137</name>
    <dbReference type="NCBI Taxonomy" id="1227484"/>
    <lineage>
        <taxon>Archaea</taxon>
        <taxon>Methanobacteriati</taxon>
        <taxon>Methanobacteriota</taxon>
        <taxon>Stenosarchaea group</taxon>
        <taxon>Halobacteria</taxon>
        <taxon>Halobacteriales</taxon>
        <taxon>Haloferacaceae</taxon>
        <taxon>Halorubrum</taxon>
    </lineage>
</organism>
<dbReference type="PATRIC" id="fig|1227484.4.peg.1790"/>
<sequence>MLPNTAPFDVTGHPAVSVPAGTSDGLPVGLMLVGEQFDDATPLAAARVAERTPDRAAAAGDGGVTVSERRLRNMFATTFIWV</sequence>
<gene>
    <name evidence="2" type="ORF">C471_08975</name>
</gene>